<name>A0A7Y0SR19_VIBPH</name>
<dbReference type="PROSITE" id="PS51898">
    <property type="entry name" value="TYR_RECOMBINASE"/>
    <property type="match status" value="1"/>
</dbReference>
<dbReference type="InterPro" id="IPR011010">
    <property type="entry name" value="DNA_brk_join_enz"/>
</dbReference>
<comment type="caution">
    <text evidence="3">The sequence shown here is derived from an EMBL/GenBank/DDBJ whole genome shotgun (WGS) entry which is preliminary data.</text>
</comment>
<dbReference type="GO" id="GO:0015074">
    <property type="term" value="P:DNA integration"/>
    <property type="evidence" value="ECO:0007669"/>
    <property type="project" value="InterPro"/>
</dbReference>
<keyword evidence="1" id="KW-0233">DNA recombination</keyword>
<reference evidence="3 4" key="1">
    <citation type="submission" date="2020-04" db="EMBL/GenBank/DDBJ databases">
        <title>Whole-genome sequencing of Vibrio spp. from China reveals different genetic environments of blaCTX-M-14 among diverse lineages.</title>
        <authorList>
            <person name="Zheng Z."/>
            <person name="Ye L."/>
            <person name="Chen S."/>
        </authorList>
    </citation>
    <scope>NUCLEOTIDE SEQUENCE [LARGE SCALE GENOMIC DNA]</scope>
    <source>
        <strain evidence="3 4">Vb0551</strain>
    </source>
</reference>
<dbReference type="AlphaFoldDB" id="A0A7Y0SR19"/>
<dbReference type="Gene3D" id="1.10.443.10">
    <property type="entry name" value="Intergrase catalytic core"/>
    <property type="match status" value="1"/>
</dbReference>
<dbReference type="InterPro" id="IPR002104">
    <property type="entry name" value="Integrase_catalytic"/>
</dbReference>
<gene>
    <name evidence="3" type="ORF">HKB16_35140</name>
</gene>
<evidence type="ECO:0000313" key="4">
    <source>
        <dbReference type="Proteomes" id="UP000518904"/>
    </source>
</evidence>
<feature type="non-terminal residue" evidence="3">
    <location>
        <position position="100"/>
    </location>
</feature>
<dbReference type="EMBL" id="JABCLB010002903">
    <property type="protein sequence ID" value="NMU88081.1"/>
    <property type="molecule type" value="Genomic_DNA"/>
</dbReference>
<feature type="non-terminal residue" evidence="3">
    <location>
        <position position="1"/>
    </location>
</feature>
<evidence type="ECO:0000313" key="3">
    <source>
        <dbReference type="EMBL" id="NMU88081.1"/>
    </source>
</evidence>
<dbReference type="Proteomes" id="UP000518904">
    <property type="component" value="Unassembled WGS sequence"/>
</dbReference>
<feature type="domain" description="Tyr recombinase" evidence="2">
    <location>
        <begin position="1"/>
        <end position="100"/>
    </location>
</feature>
<dbReference type="SUPFAM" id="SSF56349">
    <property type="entry name" value="DNA breaking-rejoining enzymes"/>
    <property type="match status" value="1"/>
</dbReference>
<dbReference type="GO" id="GO:0006310">
    <property type="term" value="P:DNA recombination"/>
    <property type="evidence" value="ECO:0007669"/>
    <property type="project" value="UniProtKB-KW"/>
</dbReference>
<dbReference type="GO" id="GO:0003677">
    <property type="term" value="F:DNA binding"/>
    <property type="evidence" value="ECO:0007669"/>
    <property type="project" value="InterPro"/>
</dbReference>
<dbReference type="InterPro" id="IPR013762">
    <property type="entry name" value="Integrase-like_cat_sf"/>
</dbReference>
<protein>
    <submittedName>
        <fullName evidence="3">Tyrosine-type recombinase/integrase</fullName>
    </submittedName>
</protein>
<evidence type="ECO:0000259" key="2">
    <source>
        <dbReference type="PROSITE" id="PS51898"/>
    </source>
</evidence>
<organism evidence="3 4">
    <name type="scientific">Vibrio parahaemolyticus</name>
    <dbReference type="NCBI Taxonomy" id="670"/>
    <lineage>
        <taxon>Bacteria</taxon>
        <taxon>Pseudomonadati</taxon>
        <taxon>Pseudomonadota</taxon>
        <taxon>Gammaproteobacteria</taxon>
        <taxon>Vibrionales</taxon>
        <taxon>Vibrionaceae</taxon>
        <taxon>Vibrio</taxon>
    </lineage>
</organism>
<dbReference type="Pfam" id="PF00589">
    <property type="entry name" value="Phage_integrase"/>
    <property type="match status" value="1"/>
</dbReference>
<evidence type="ECO:0000256" key="1">
    <source>
        <dbReference type="ARBA" id="ARBA00023172"/>
    </source>
</evidence>
<sequence>NWREQAITVMGKGNKERLAFMPDGTLRRLKLWVNDVRGEQPGPLFPRIRRHDDVQDSRMTDQAIYEILRTRRMEAGLEHCSPHDLRRTYANDLLETGVDI</sequence>
<accession>A0A7Y0SR19</accession>
<proteinExistence type="predicted"/>